<comment type="subcellular location">
    <subcellularLocation>
        <location evidence="2">Peroxisome membrane</location>
    </subcellularLocation>
</comment>
<dbReference type="PANTHER" id="PTHR13299">
    <property type="entry name" value="PEROXISOMAL MEMBRANE PROTEIN PEX16"/>
    <property type="match status" value="1"/>
</dbReference>
<gene>
    <name evidence="4" type="primary">PEX16</name>
    <name evidence="4" type="ORF">TSPGSL018_9943</name>
</gene>
<reference evidence="4" key="1">
    <citation type="submission" date="2014-05" db="EMBL/GenBank/DDBJ databases">
        <title>The transcriptome of the halophilic microalga Tetraselmis sp. GSL018 isolated from the Great Salt Lake, Utah.</title>
        <authorList>
            <person name="Jinkerson R.E."/>
            <person name="D'Adamo S."/>
            <person name="Posewitz M.C."/>
        </authorList>
    </citation>
    <scope>NUCLEOTIDE SEQUENCE</scope>
    <source>
        <strain evidence="4">GSL018</strain>
    </source>
</reference>
<name>A0A061RB81_9CHLO</name>
<evidence type="ECO:0000313" key="4">
    <source>
        <dbReference type="EMBL" id="JAC67915.1"/>
    </source>
</evidence>
<sequence length="388" mass="42602">MTTYSVTCSDCLSSPPALDLSKVVQWVVSRIPCAGQATRWPFLVSAVQQVEVLFEMGAEQWCSSSRRWSKYDFLFALELLKFSLRVATLHSHGGRILVDGACTKDGYCAGSRAEARRSESARLEESLAAFARFREAMVPEEAAEGGEEPDAGTDSRSGARASSAGANGVGALLCEGPPEEGGAALYWWNAPDAPSSQHLSGAPPTSEQHGGSAAATGFCSQQAVWRRISRPVWSRRAATELLVLGEVMHLARPMVYCWLLRRYGVRSWRPWLISLLIDAASARLLSLGNCLSNPRPSSVYKERFTSLQYSRSLSAISWSSVEVKERQRRKLALILYLIRSPCFESATKPVLYNLNGFAGRVPLIGFVTEKALEILIGVQRYFTYTSAS</sequence>
<comment type="similarity">
    <text evidence="1 2">Belongs to the peroxin-16 family.</text>
</comment>
<dbReference type="PANTHER" id="PTHR13299:SF0">
    <property type="entry name" value="PEROXISOMAL MEMBRANE PROTEIN PEX16"/>
    <property type="match status" value="1"/>
</dbReference>
<keyword evidence="2" id="KW-0962">Peroxisome biogenesis</keyword>
<feature type="compositionally biased region" description="Acidic residues" evidence="3">
    <location>
        <begin position="141"/>
        <end position="151"/>
    </location>
</feature>
<dbReference type="InterPro" id="IPR013919">
    <property type="entry name" value="Pex16"/>
</dbReference>
<accession>A0A061RB81</accession>
<dbReference type="Pfam" id="PF08610">
    <property type="entry name" value="Pex16"/>
    <property type="match status" value="1"/>
</dbReference>
<feature type="region of interest" description="Disordered" evidence="3">
    <location>
        <begin position="139"/>
        <end position="163"/>
    </location>
</feature>
<keyword evidence="2" id="KW-0576">Peroxisome</keyword>
<evidence type="ECO:0000256" key="3">
    <source>
        <dbReference type="SAM" id="MobiDB-lite"/>
    </source>
</evidence>
<proteinExistence type="inferred from homology"/>
<organism evidence="4">
    <name type="scientific">Tetraselmis sp. GSL018</name>
    <dbReference type="NCBI Taxonomy" id="582737"/>
    <lineage>
        <taxon>Eukaryota</taxon>
        <taxon>Viridiplantae</taxon>
        <taxon>Chlorophyta</taxon>
        <taxon>core chlorophytes</taxon>
        <taxon>Chlorodendrophyceae</taxon>
        <taxon>Chlorodendrales</taxon>
        <taxon>Chlorodendraceae</taxon>
        <taxon>Tetraselmis</taxon>
    </lineage>
</organism>
<dbReference type="EMBL" id="GBEZ01018527">
    <property type="protein sequence ID" value="JAC67915.1"/>
    <property type="molecule type" value="Transcribed_RNA"/>
</dbReference>
<dbReference type="GO" id="GO:0005778">
    <property type="term" value="C:peroxisomal membrane"/>
    <property type="evidence" value="ECO:0007669"/>
    <property type="project" value="UniProtKB-SubCell"/>
</dbReference>
<protein>
    <recommendedName>
        <fullName evidence="2">Peroxisomal membrane protein PEX16</fullName>
    </recommendedName>
</protein>
<feature type="compositionally biased region" description="Low complexity" evidence="3">
    <location>
        <begin position="152"/>
        <end position="163"/>
    </location>
</feature>
<evidence type="ECO:0000256" key="2">
    <source>
        <dbReference type="RuleBase" id="RU365003"/>
    </source>
</evidence>
<dbReference type="GO" id="GO:0007031">
    <property type="term" value="P:peroxisome organization"/>
    <property type="evidence" value="ECO:0007669"/>
    <property type="project" value="UniProtKB-KW"/>
</dbReference>
<dbReference type="AlphaFoldDB" id="A0A061RB81"/>
<evidence type="ECO:0000256" key="1">
    <source>
        <dbReference type="ARBA" id="ARBA00009505"/>
    </source>
</evidence>